<dbReference type="EMBL" id="JBHTOD010000002">
    <property type="protein sequence ID" value="MFD1454782.1"/>
    <property type="molecule type" value="Genomic_DNA"/>
</dbReference>
<organism evidence="2 3">
    <name type="scientific">Levilactobacillus lanxiensis</name>
    <dbReference type="NCBI Taxonomy" id="2799568"/>
    <lineage>
        <taxon>Bacteria</taxon>
        <taxon>Bacillati</taxon>
        <taxon>Bacillota</taxon>
        <taxon>Bacilli</taxon>
        <taxon>Lactobacillales</taxon>
        <taxon>Lactobacillaceae</taxon>
        <taxon>Levilactobacillus</taxon>
    </lineage>
</organism>
<keyword evidence="3" id="KW-1185">Reference proteome</keyword>
<accession>A0ABW4D435</accession>
<dbReference type="Proteomes" id="UP001597189">
    <property type="component" value="Unassembled WGS sequence"/>
</dbReference>
<reference evidence="3" key="1">
    <citation type="journal article" date="2019" name="Int. J. Syst. Evol. Microbiol.">
        <title>The Global Catalogue of Microorganisms (GCM) 10K type strain sequencing project: providing services to taxonomists for standard genome sequencing and annotation.</title>
        <authorList>
            <consortium name="The Broad Institute Genomics Platform"/>
            <consortium name="The Broad Institute Genome Sequencing Center for Infectious Disease"/>
            <person name="Wu L."/>
            <person name="Ma J."/>
        </authorList>
    </citation>
    <scope>NUCLEOTIDE SEQUENCE [LARGE SCALE GENOMIC DNA]</scope>
    <source>
        <strain evidence="3">CCM 8979</strain>
    </source>
</reference>
<dbReference type="RefSeq" id="WP_203642965.1">
    <property type="nucleotide sequence ID" value="NZ_BOLN01000002.1"/>
</dbReference>
<sequence>MKISKSFKYSLLSFMALTTLGVTLNTSSTIAHAATWQAAGDTTWSPHWNDGVKSSYSVSGQGASLGSASWGKDGMHAWVPKNGMTIKYEKLGVYPGTKKQIDMWVKVKSHSGSSGMGYKSEHGVSFNMFSGGSETANVEISFHYHSGGVVKWDNDVIGLAYTDLEPAKLGNTDSKPILATSFDQSIKSNTHPSSWHPWTDTHPRYSWIDTDKAENDLFQVKNGLAFPSNLQPSTSKIGGKGWDPLAKRPNGGYGMVVPEKKGTDYPNHLHTIWADVGSRDLNPDIHYSGAIVEYKADGAKTIDLTIKGHGSGNNEYVFTGAKSFPKPKSTISKSIIYNGKTSTANTLKDKDDTMVYNVNATVSAKKGAYITDTLPKRFTVTKISAVTNFSHNSVADVNSTHQFKGLADLPVGAT</sequence>
<comment type="caution">
    <text evidence="2">The sequence shown here is derived from an EMBL/GenBank/DDBJ whole genome shotgun (WGS) entry which is preliminary data.</text>
</comment>
<evidence type="ECO:0000313" key="3">
    <source>
        <dbReference type="Proteomes" id="UP001597189"/>
    </source>
</evidence>
<evidence type="ECO:0000313" key="2">
    <source>
        <dbReference type="EMBL" id="MFD1454782.1"/>
    </source>
</evidence>
<feature type="signal peptide" evidence="1">
    <location>
        <begin position="1"/>
        <end position="33"/>
    </location>
</feature>
<feature type="chain" id="PRO_5045379355" evidence="1">
    <location>
        <begin position="34"/>
        <end position="414"/>
    </location>
</feature>
<evidence type="ECO:0000256" key="1">
    <source>
        <dbReference type="SAM" id="SignalP"/>
    </source>
</evidence>
<protein>
    <submittedName>
        <fullName evidence="2">Uncharacterized protein</fullName>
    </submittedName>
</protein>
<proteinExistence type="predicted"/>
<name>A0ABW4D435_9LACO</name>
<gene>
    <name evidence="2" type="ORF">ACFQ44_03665</name>
</gene>
<keyword evidence="1" id="KW-0732">Signal</keyword>